<feature type="transmembrane region" description="Helical" evidence="3">
    <location>
        <begin position="224"/>
        <end position="245"/>
    </location>
</feature>
<protein>
    <recommendedName>
        <fullName evidence="6">Beta-carotene 15,15'-monooxygenase</fullName>
    </recommendedName>
</protein>
<proteinExistence type="predicted"/>
<evidence type="ECO:0000256" key="2">
    <source>
        <dbReference type="SAM" id="MobiDB-lite"/>
    </source>
</evidence>
<keyword evidence="3" id="KW-0472">Membrane</keyword>
<keyword evidence="3" id="KW-0812">Transmembrane</keyword>
<name>A0A1I2N2E1_9FLAO</name>
<feature type="transmembrane region" description="Helical" evidence="3">
    <location>
        <begin position="272"/>
        <end position="294"/>
    </location>
</feature>
<evidence type="ECO:0000313" key="4">
    <source>
        <dbReference type="EMBL" id="SFF95561.1"/>
    </source>
</evidence>
<dbReference type="RefSeq" id="WP_093305166.1">
    <property type="nucleotide sequence ID" value="NZ_FOOH01000016.1"/>
</dbReference>
<reference evidence="5" key="1">
    <citation type="submission" date="2016-10" db="EMBL/GenBank/DDBJ databases">
        <authorList>
            <person name="Varghese N."/>
            <person name="Submissions S."/>
        </authorList>
    </citation>
    <scope>NUCLEOTIDE SEQUENCE [LARGE SCALE GENOMIC DNA]</scope>
    <source>
        <strain evidence="5">DSM 23515</strain>
    </source>
</reference>
<accession>A0A1I2N2E1</accession>
<keyword evidence="5" id="KW-1185">Reference proteome</keyword>
<organism evidence="4 5">
    <name type="scientific">Salegentibacter agarivorans</name>
    <dbReference type="NCBI Taxonomy" id="345907"/>
    <lineage>
        <taxon>Bacteria</taxon>
        <taxon>Pseudomonadati</taxon>
        <taxon>Bacteroidota</taxon>
        <taxon>Flavobacteriia</taxon>
        <taxon>Flavobacteriales</taxon>
        <taxon>Flavobacteriaceae</taxon>
        <taxon>Salegentibacter</taxon>
    </lineage>
</organism>
<keyword evidence="3" id="KW-1133">Transmembrane helix</keyword>
<dbReference type="Gene3D" id="6.10.250.3150">
    <property type="match status" value="1"/>
</dbReference>
<evidence type="ECO:0000256" key="3">
    <source>
        <dbReference type="SAM" id="Phobius"/>
    </source>
</evidence>
<keyword evidence="1" id="KW-0175">Coiled coil</keyword>
<feature type="coiled-coil region" evidence="1">
    <location>
        <begin position="300"/>
        <end position="348"/>
    </location>
</feature>
<sequence>MTNLKNLTVLKNTKQSSEPSSKGSNDYMSYHNQGFGASKGAQGNINNLKASLNALFQSYERKCKEGEEEQVKLKQPYLTEKKGKTTALNTKYEDLGKLEGQEEVLEERIEKLKQDKIDVKRDPEKYGVEVDSKASAKFWIGLALIIPLTLYIFIFYISTSFSGFFRTFDPSTDLFGGMFYPKALTEAWEAGILEFGFVIFIPFVFFGLGYLIHMFQQKNGFLNYFKIGMLFVVTFLFDAILAYLIEEKLYDLNKSLTDPPFSVSYALESPGFWVIIFAGFISYIIWGLVFDFIMHEHSDRDKIKKQIAAFNKEIKNLKEKIEKIKIQIEVVKEDIKNLEVRISELDSIIEGFIFPIKDYKYLASKYLEGWMYYISSELPLGKSQKDKLLEECHLAYDKHLQENDLDGFTSQNQIFKKSS</sequence>
<feature type="region of interest" description="Disordered" evidence="2">
    <location>
        <begin position="1"/>
        <end position="30"/>
    </location>
</feature>
<evidence type="ECO:0008006" key="6">
    <source>
        <dbReference type="Google" id="ProtNLM"/>
    </source>
</evidence>
<evidence type="ECO:0000256" key="1">
    <source>
        <dbReference type="SAM" id="Coils"/>
    </source>
</evidence>
<feature type="transmembrane region" description="Helical" evidence="3">
    <location>
        <begin position="190"/>
        <end position="212"/>
    </location>
</feature>
<evidence type="ECO:0000313" key="5">
    <source>
        <dbReference type="Proteomes" id="UP000199116"/>
    </source>
</evidence>
<feature type="transmembrane region" description="Helical" evidence="3">
    <location>
        <begin position="138"/>
        <end position="157"/>
    </location>
</feature>
<dbReference type="AlphaFoldDB" id="A0A1I2N2E1"/>
<feature type="coiled-coil region" evidence="1">
    <location>
        <begin position="95"/>
        <end position="122"/>
    </location>
</feature>
<gene>
    <name evidence="4" type="ORF">SAMN04488033_11654</name>
</gene>
<dbReference type="EMBL" id="FOOH01000016">
    <property type="protein sequence ID" value="SFF95561.1"/>
    <property type="molecule type" value="Genomic_DNA"/>
</dbReference>
<dbReference type="Proteomes" id="UP000199116">
    <property type="component" value="Unassembled WGS sequence"/>
</dbReference>